<proteinExistence type="predicted"/>
<keyword evidence="4" id="KW-0808">Transferase</keyword>
<accession>A0AAN8UG50</accession>
<dbReference type="PIRSF" id="PIRSF000654">
    <property type="entry name" value="Integrin-linked_kinase"/>
    <property type="match status" value="1"/>
</dbReference>
<sequence length="331" mass="37369">MNEVFNVVVYMEIFMNMDSIFVLRVAVFQVLAVKKIDSSVFQSLGADKFSEIVTNISKLKHQNLAELVGYCSEQGQNMLVYEYFRNGSLHEYLHLSDSFSNPLTWNTRVKIALGTARAIEYLHEVCSPPSIHKNIKSSNILLDSELNPHLSGCGLATFHQSVGGEVGGQRENGVLREDLAELIGLDGVHLECTKPSDCTLKSDVYSFGVVMLELLTGRMPYDRLHNYIFRCVFSKKSKPEQCLVRWAFPQLHDIDALEKMVDPALRGLYPLKSISRFADVISLCVRSEPEFRPPMSEVVQSLLRLTQGSSSMKRRGEFGLNSSQHTDDFNY</sequence>
<dbReference type="Proteomes" id="UP001370490">
    <property type="component" value="Unassembled WGS sequence"/>
</dbReference>
<dbReference type="EMBL" id="JBAMMX010000028">
    <property type="protein sequence ID" value="KAK6911166.1"/>
    <property type="molecule type" value="Genomic_DNA"/>
</dbReference>
<dbReference type="GO" id="GO:0004672">
    <property type="term" value="F:protein kinase activity"/>
    <property type="evidence" value="ECO:0007669"/>
    <property type="project" value="InterPro"/>
</dbReference>
<keyword evidence="1" id="KW-0547">Nucleotide-binding</keyword>
<dbReference type="Pfam" id="PF07714">
    <property type="entry name" value="PK_Tyr_Ser-Thr"/>
    <property type="match status" value="1"/>
</dbReference>
<evidence type="ECO:0000256" key="2">
    <source>
        <dbReference type="ARBA" id="ARBA00022840"/>
    </source>
</evidence>
<dbReference type="PROSITE" id="PS50011">
    <property type="entry name" value="PROTEIN_KINASE_DOM"/>
    <property type="match status" value="1"/>
</dbReference>
<keyword evidence="4" id="KW-0418">Kinase</keyword>
<dbReference type="PANTHER" id="PTHR27001">
    <property type="entry name" value="OS01G0253100 PROTEIN"/>
    <property type="match status" value="1"/>
</dbReference>
<dbReference type="SUPFAM" id="SSF56112">
    <property type="entry name" value="Protein kinase-like (PK-like)"/>
    <property type="match status" value="1"/>
</dbReference>
<feature type="domain" description="Protein kinase" evidence="3">
    <location>
        <begin position="1"/>
        <end position="303"/>
    </location>
</feature>
<dbReference type="AlphaFoldDB" id="A0AAN8UG50"/>
<keyword evidence="2" id="KW-0067">ATP-binding</keyword>
<dbReference type="Gene3D" id="1.10.510.10">
    <property type="entry name" value="Transferase(Phosphotransferase) domain 1"/>
    <property type="match status" value="1"/>
</dbReference>
<name>A0AAN8UG50_9MAGN</name>
<evidence type="ECO:0000313" key="5">
    <source>
        <dbReference type="Proteomes" id="UP001370490"/>
    </source>
</evidence>
<evidence type="ECO:0000256" key="1">
    <source>
        <dbReference type="ARBA" id="ARBA00022741"/>
    </source>
</evidence>
<dbReference type="GO" id="GO:0005886">
    <property type="term" value="C:plasma membrane"/>
    <property type="evidence" value="ECO:0007669"/>
    <property type="project" value="TreeGrafter"/>
</dbReference>
<organism evidence="4 5">
    <name type="scientific">Dillenia turbinata</name>
    <dbReference type="NCBI Taxonomy" id="194707"/>
    <lineage>
        <taxon>Eukaryota</taxon>
        <taxon>Viridiplantae</taxon>
        <taxon>Streptophyta</taxon>
        <taxon>Embryophyta</taxon>
        <taxon>Tracheophyta</taxon>
        <taxon>Spermatophyta</taxon>
        <taxon>Magnoliopsida</taxon>
        <taxon>eudicotyledons</taxon>
        <taxon>Gunneridae</taxon>
        <taxon>Pentapetalae</taxon>
        <taxon>Dilleniales</taxon>
        <taxon>Dilleniaceae</taxon>
        <taxon>Dillenia</taxon>
    </lineage>
</organism>
<dbReference type="Gene3D" id="3.30.200.20">
    <property type="entry name" value="Phosphorylase Kinase, domain 1"/>
    <property type="match status" value="1"/>
</dbReference>
<gene>
    <name evidence="4" type="ORF">RJ641_023259</name>
</gene>
<keyword evidence="5" id="KW-1185">Reference proteome</keyword>
<dbReference type="PANTHER" id="PTHR27001:SF858">
    <property type="entry name" value="PROTEIN STRUBBELIG-RECEPTOR FAMILY 5"/>
    <property type="match status" value="1"/>
</dbReference>
<evidence type="ECO:0000313" key="4">
    <source>
        <dbReference type="EMBL" id="KAK6911166.1"/>
    </source>
</evidence>
<dbReference type="InterPro" id="IPR011009">
    <property type="entry name" value="Kinase-like_dom_sf"/>
</dbReference>
<protein>
    <submittedName>
        <fullName evidence="4">Serine-threonine/tyrosine-protein kinase, catalytic domain</fullName>
    </submittedName>
</protein>
<comment type="caution">
    <text evidence="4">The sequence shown here is derived from an EMBL/GenBank/DDBJ whole genome shotgun (WGS) entry which is preliminary data.</text>
</comment>
<reference evidence="4 5" key="1">
    <citation type="submission" date="2023-12" db="EMBL/GenBank/DDBJ databases">
        <title>A high-quality genome assembly for Dillenia turbinata (Dilleniales).</title>
        <authorList>
            <person name="Chanderbali A."/>
        </authorList>
    </citation>
    <scope>NUCLEOTIDE SEQUENCE [LARGE SCALE GENOMIC DNA]</scope>
    <source>
        <strain evidence="4">LSX21</strain>
        <tissue evidence="4">Leaf</tissue>
    </source>
</reference>
<dbReference type="GO" id="GO:0005524">
    <property type="term" value="F:ATP binding"/>
    <property type="evidence" value="ECO:0007669"/>
    <property type="project" value="UniProtKB-KW"/>
</dbReference>
<evidence type="ECO:0000259" key="3">
    <source>
        <dbReference type="PROSITE" id="PS50011"/>
    </source>
</evidence>
<dbReference type="InterPro" id="IPR001245">
    <property type="entry name" value="Ser-Thr/Tyr_kinase_cat_dom"/>
</dbReference>
<dbReference type="FunFam" id="1.10.510.10:FF:000095">
    <property type="entry name" value="protein STRUBBELIG-RECEPTOR FAMILY 8"/>
    <property type="match status" value="1"/>
</dbReference>
<dbReference type="InterPro" id="IPR000719">
    <property type="entry name" value="Prot_kinase_dom"/>
</dbReference>